<dbReference type="Pfam" id="PF03195">
    <property type="entry name" value="LOB"/>
    <property type="match status" value="1"/>
</dbReference>
<dbReference type="Proteomes" id="UP001386955">
    <property type="component" value="Unassembled WGS sequence"/>
</dbReference>
<protein>
    <recommendedName>
        <fullName evidence="3">LOB domain-containing protein</fullName>
    </recommendedName>
</protein>
<dbReference type="GO" id="GO:0009755">
    <property type="term" value="P:hormone-mediated signaling pathway"/>
    <property type="evidence" value="ECO:0007669"/>
    <property type="project" value="TreeGrafter"/>
</dbReference>
<sequence length="244" mass="27174">MQKGGGDCTEGAKLEQGEGGSNEGSSRKSEKRGSGSNGGKAEALACGACKYMRRKCENECMFAPYFPSEKDSARFAVVHKVFGKNCLLKLLSNVEVDRRHEVMDSLCYQAQARLLDPVYGCVSIITALQQQVALLQEQLAMVNDQLINTEILYETLLQTTQEQQQPNINVAVETAYSNNSSLAPANMMNIRMFNPIHHLHPQHWSFLNPLGFPSLRKKLGFPNISMMTLHISFYELPILLNLSC</sequence>
<dbReference type="PANTHER" id="PTHR31529">
    <property type="entry name" value="LOB DOMAIN CONTAINING PROTEIN"/>
    <property type="match status" value="1"/>
</dbReference>
<comment type="caution">
    <text evidence="4">The sequence shown here is derived from an EMBL/GenBank/DDBJ whole genome shotgun (WGS) entry which is preliminary data.</text>
</comment>
<evidence type="ECO:0000313" key="5">
    <source>
        <dbReference type="Proteomes" id="UP001386955"/>
    </source>
</evidence>
<reference evidence="4 5" key="1">
    <citation type="submission" date="2024-01" db="EMBL/GenBank/DDBJ databases">
        <title>The genomes of 5 underutilized Papilionoideae crops provide insights into root nodulation and disease resistanc.</title>
        <authorList>
            <person name="Jiang F."/>
        </authorList>
    </citation>
    <scope>NUCLEOTIDE SEQUENCE [LARGE SCALE GENOMIC DNA]</scope>
    <source>
        <strain evidence="4">DUOXIRENSHENG_FW03</strain>
        <tissue evidence="4">Leaves</tissue>
    </source>
</reference>
<evidence type="ECO:0000256" key="2">
    <source>
        <dbReference type="SAM" id="MobiDB-lite"/>
    </source>
</evidence>
<dbReference type="InterPro" id="IPR004883">
    <property type="entry name" value="LOB"/>
</dbReference>
<keyword evidence="5" id="KW-1185">Reference proteome</keyword>
<dbReference type="PROSITE" id="PS50891">
    <property type="entry name" value="LOB"/>
    <property type="match status" value="1"/>
</dbReference>
<organism evidence="4 5">
    <name type="scientific">Psophocarpus tetragonolobus</name>
    <name type="common">Winged bean</name>
    <name type="synonym">Dolichos tetragonolobus</name>
    <dbReference type="NCBI Taxonomy" id="3891"/>
    <lineage>
        <taxon>Eukaryota</taxon>
        <taxon>Viridiplantae</taxon>
        <taxon>Streptophyta</taxon>
        <taxon>Embryophyta</taxon>
        <taxon>Tracheophyta</taxon>
        <taxon>Spermatophyta</taxon>
        <taxon>Magnoliopsida</taxon>
        <taxon>eudicotyledons</taxon>
        <taxon>Gunneridae</taxon>
        <taxon>Pentapetalae</taxon>
        <taxon>rosids</taxon>
        <taxon>fabids</taxon>
        <taxon>Fabales</taxon>
        <taxon>Fabaceae</taxon>
        <taxon>Papilionoideae</taxon>
        <taxon>50 kb inversion clade</taxon>
        <taxon>NPAAA clade</taxon>
        <taxon>indigoferoid/millettioid clade</taxon>
        <taxon>Phaseoleae</taxon>
        <taxon>Psophocarpus</taxon>
    </lineage>
</organism>
<evidence type="ECO:0000256" key="1">
    <source>
        <dbReference type="ARBA" id="ARBA00005474"/>
    </source>
</evidence>
<dbReference type="PANTHER" id="PTHR31529:SF12">
    <property type="entry name" value="LOB DOMAIN-CONTAINING PROTEIN 20"/>
    <property type="match status" value="1"/>
</dbReference>
<gene>
    <name evidence="4" type="ORF">VNO78_16926</name>
</gene>
<evidence type="ECO:0000313" key="4">
    <source>
        <dbReference type="EMBL" id="KAK7396134.1"/>
    </source>
</evidence>
<evidence type="ECO:0000259" key="3">
    <source>
        <dbReference type="PROSITE" id="PS50891"/>
    </source>
</evidence>
<dbReference type="AlphaFoldDB" id="A0AAN9XKX8"/>
<dbReference type="GO" id="GO:0005634">
    <property type="term" value="C:nucleus"/>
    <property type="evidence" value="ECO:0007669"/>
    <property type="project" value="TreeGrafter"/>
</dbReference>
<dbReference type="EMBL" id="JAYMYS010000004">
    <property type="protein sequence ID" value="KAK7396134.1"/>
    <property type="molecule type" value="Genomic_DNA"/>
</dbReference>
<name>A0AAN9XKX8_PSOTE</name>
<dbReference type="GO" id="GO:0045893">
    <property type="term" value="P:positive regulation of DNA-templated transcription"/>
    <property type="evidence" value="ECO:0007669"/>
    <property type="project" value="TreeGrafter"/>
</dbReference>
<feature type="region of interest" description="Disordered" evidence="2">
    <location>
        <begin position="1"/>
        <end position="41"/>
    </location>
</feature>
<comment type="similarity">
    <text evidence="1">Belongs to the LOB domain-containing protein family.</text>
</comment>
<accession>A0AAN9XKX8</accession>
<proteinExistence type="inferred from homology"/>
<feature type="domain" description="LOB" evidence="3">
    <location>
        <begin position="44"/>
        <end position="146"/>
    </location>
</feature>